<reference evidence="1 2" key="2">
    <citation type="submission" date="2008-04" db="EMBL/GenBank/DDBJ databases">
        <authorList>
            <person name="Fulton L."/>
            <person name="Clifton S."/>
            <person name="Fulton B."/>
            <person name="Xu J."/>
            <person name="Minx P."/>
            <person name="Pepin K.H."/>
            <person name="Johnson M."/>
            <person name="Thiruvilangam P."/>
            <person name="Bhonagiri V."/>
            <person name="Nash W.E."/>
            <person name="Mardis E.R."/>
            <person name="Wilson R.K."/>
        </authorList>
    </citation>
    <scope>NUCLEOTIDE SEQUENCE [LARGE SCALE GENOMIC DNA]</scope>
    <source>
        <strain evidence="1 2">DSM 17393</strain>
    </source>
</reference>
<reference evidence="1 2" key="1">
    <citation type="submission" date="2008-04" db="EMBL/GenBank/DDBJ databases">
        <title>Draft genome sequence of Bacteroides intestinalis (DSM 17393).</title>
        <authorList>
            <person name="Sudarsanam P."/>
            <person name="Ley R."/>
            <person name="Guruge J."/>
            <person name="Turnbaugh P.J."/>
            <person name="Mahowald M."/>
            <person name="Liep D."/>
            <person name="Gordon J."/>
        </authorList>
    </citation>
    <scope>NUCLEOTIDE SEQUENCE [LARGE SCALE GENOMIC DNA]</scope>
    <source>
        <strain evidence="1 2">DSM 17393</strain>
    </source>
</reference>
<evidence type="ECO:0000313" key="2">
    <source>
        <dbReference type="Proteomes" id="UP000004596"/>
    </source>
</evidence>
<organism evidence="1 2">
    <name type="scientific">Bacteroides intestinalis DSM 17393</name>
    <dbReference type="NCBI Taxonomy" id="471870"/>
    <lineage>
        <taxon>Bacteria</taxon>
        <taxon>Pseudomonadati</taxon>
        <taxon>Bacteroidota</taxon>
        <taxon>Bacteroidia</taxon>
        <taxon>Bacteroidales</taxon>
        <taxon>Bacteroidaceae</taxon>
        <taxon>Bacteroides</taxon>
    </lineage>
</organism>
<dbReference type="EMBL" id="ABJL02000008">
    <property type="protein sequence ID" value="EDV03480.1"/>
    <property type="molecule type" value="Genomic_DNA"/>
</dbReference>
<proteinExistence type="predicted"/>
<dbReference type="eggNOG" id="COG0358">
    <property type="taxonomic scope" value="Bacteria"/>
</dbReference>
<dbReference type="GeneID" id="97165464"/>
<dbReference type="STRING" id="471870.BACINT_02602"/>
<comment type="caution">
    <text evidence="1">The sequence shown here is derived from an EMBL/GenBank/DDBJ whole genome shotgun (WGS) entry which is preliminary data.</text>
</comment>
<gene>
    <name evidence="1" type="ORF">BACINT_02602</name>
</gene>
<dbReference type="Proteomes" id="UP000004596">
    <property type="component" value="Unassembled WGS sequence"/>
</dbReference>
<evidence type="ECO:0000313" key="1">
    <source>
        <dbReference type="EMBL" id="EDV03480.1"/>
    </source>
</evidence>
<accession>B3CF39</accession>
<sequence length="162" mass="18405">MDKEDILLLTDKGLAVFKYYIPFSFKLGRNFLNPLYKDSKASCNVYFDRRNGMYKMKDFGNDDYSGDCFALVGKLNGLNCKEPKDFVQILAIIDRDMHLGLSDKSEMRISSTTSVPVIAEVTHVPKKELYGCGTCLLGRKWYHARGAEIVPGGFVEEVQQRE</sequence>
<dbReference type="RefSeq" id="WP_007663429.1">
    <property type="nucleotide sequence ID" value="NZ_ABJL02000008.1"/>
</dbReference>
<protein>
    <submittedName>
        <fullName evidence="1">Toprim domain protein</fullName>
    </submittedName>
</protein>
<dbReference type="AlphaFoldDB" id="B3CF39"/>
<name>B3CF39_9BACE</name>